<gene>
    <name evidence="1" type="ORF">ABT39_MTgene3668</name>
</gene>
<proteinExistence type="predicted"/>
<reference evidence="1" key="1">
    <citation type="journal article" date="2015" name="Genome Biol. Evol.">
        <title>Organellar Genomes of White Spruce (Picea glauca): Assembly and Annotation.</title>
        <authorList>
            <person name="Jackman S.D."/>
            <person name="Warren R.L."/>
            <person name="Gibb E.A."/>
            <person name="Vandervalk B.P."/>
            <person name="Mohamadi H."/>
            <person name="Chu J."/>
            <person name="Raymond A."/>
            <person name="Pleasance S."/>
            <person name="Coope R."/>
            <person name="Wildung M.R."/>
            <person name="Ritland C.E."/>
            <person name="Bousquet J."/>
            <person name="Jones S.J."/>
            <person name="Bohlmann J."/>
            <person name="Birol I."/>
        </authorList>
    </citation>
    <scope>NUCLEOTIDE SEQUENCE [LARGE SCALE GENOMIC DNA]</scope>
    <source>
        <tissue evidence="1">Flushing bud</tissue>
    </source>
</reference>
<evidence type="ECO:0000313" key="1">
    <source>
        <dbReference type="EMBL" id="KUM49119.1"/>
    </source>
</evidence>
<geneLocation type="mitochondrion" evidence="1"/>
<organism evidence="1">
    <name type="scientific">Picea glauca</name>
    <name type="common">White spruce</name>
    <name type="synonym">Pinus glauca</name>
    <dbReference type="NCBI Taxonomy" id="3330"/>
    <lineage>
        <taxon>Eukaryota</taxon>
        <taxon>Viridiplantae</taxon>
        <taxon>Streptophyta</taxon>
        <taxon>Embryophyta</taxon>
        <taxon>Tracheophyta</taxon>
        <taxon>Spermatophyta</taxon>
        <taxon>Pinopsida</taxon>
        <taxon>Pinidae</taxon>
        <taxon>Conifers I</taxon>
        <taxon>Pinales</taxon>
        <taxon>Pinaceae</taxon>
        <taxon>Picea</taxon>
    </lineage>
</organism>
<dbReference type="AlphaFoldDB" id="A0A101M1C1"/>
<sequence length="75" mass="8579">MCLDAPDWVFGFNHESNLLLPTIACASQLEMQDSVYLMNWSIESVFMTSPRTIEEVGEESALMLQWPNPLPNIIY</sequence>
<comment type="caution">
    <text evidence="1">The sequence shown here is derived from an EMBL/GenBank/DDBJ whole genome shotgun (WGS) entry which is preliminary data.</text>
</comment>
<accession>A0A101M1C1</accession>
<name>A0A101M1C1_PICGL</name>
<dbReference type="EMBL" id="LKAM01000003">
    <property type="protein sequence ID" value="KUM49119.1"/>
    <property type="molecule type" value="Genomic_DNA"/>
</dbReference>
<protein>
    <submittedName>
        <fullName evidence="1">Uncharacterized protein</fullName>
    </submittedName>
</protein>
<keyword evidence="1" id="KW-0496">Mitochondrion</keyword>